<feature type="compositionally biased region" description="Basic and acidic residues" evidence="1">
    <location>
        <begin position="329"/>
        <end position="358"/>
    </location>
</feature>
<dbReference type="AlphaFoldDB" id="A0A078BCW0"/>
<evidence type="ECO:0000313" key="3">
    <source>
        <dbReference type="Proteomes" id="UP000039865"/>
    </source>
</evidence>
<keyword evidence="3" id="KW-1185">Reference proteome</keyword>
<feature type="region of interest" description="Disordered" evidence="1">
    <location>
        <begin position="230"/>
        <end position="249"/>
    </location>
</feature>
<dbReference type="Proteomes" id="UP000039865">
    <property type="component" value="Unassembled WGS sequence"/>
</dbReference>
<feature type="compositionally biased region" description="Polar residues" evidence="1">
    <location>
        <begin position="240"/>
        <end position="249"/>
    </location>
</feature>
<dbReference type="EMBL" id="CCKQ01019046">
    <property type="protein sequence ID" value="CDW91057.1"/>
    <property type="molecule type" value="Genomic_DNA"/>
</dbReference>
<protein>
    <submittedName>
        <fullName evidence="2">Uncharacterized protein</fullName>
    </submittedName>
</protein>
<feature type="region of interest" description="Disordered" evidence="1">
    <location>
        <begin position="314"/>
        <end position="365"/>
    </location>
</feature>
<gene>
    <name evidence="2" type="primary">Contig4167.g4451</name>
    <name evidence="2" type="ORF">STYLEM_20206</name>
</gene>
<evidence type="ECO:0000313" key="2">
    <source>
        <dbReference type="EMBL" id="CDW91057.1"/>
    </source>
</evidence>
<evidence type="ECO:0000256" key="1">
    <source>
        <dbReference type="SAM" id="MobiDB-lite"/>
    </source>
</evidence>
<reference evidence="2 3" key="1">
    <citation type="submission" date="2014-06" db="EMBL/GenBank/DDBJ databases">
        <authorList>
            <person name="Swart Estienne"/>
        </authorList>
    </citation>
    <scope>NUCLEOTIDE SEQUENCE [LARGE SCALE GENOMIC DNA]</scope>
    <source>
        <strain evidence="2 3">130c</strain>
    </source>
</reference>
<sequence>MSTVPQRILQQRSQVWLIQKSICITSKNSLQQIQGPSSTINDRNKKGYEEVNVKPITQNKPDLQHYNPAKYLKPFEDDRINTIEYNSSITNDDIGNSLSFNRILNKKKAAEELRIKSSIEGIPMAKQIDRNSFMSQRRKDYNGSDQMRMSNNGRQIFEKILQVTKDENDYYNNQKVLTKDQSAATLYKRQIPEYFRVLENPKNQKTLEDSSVDGMVSIISKNQGWITVSPSHLDRKNPVEKQSSLAGESTKTSILTPSWMKIDYSNSPYSDPLKGTIQKNGVRQENYRTFLTEKEQPQKSVFSIGGFRHNVATKEQTEKNQAPTNEPNRFIEWKEDPPKQRYDDARITNKIGSFHDRSNSPAVRY</sequence>
<accession>A0A078BCW0</accession>
<dbReference type="InParanoid" id="A0A078BCW0"/>
<proteinExistence type="predicted"/>
<dbReference type="OrthoDB" id="323661at2759"/>
<organism evidence="2 3">
    <name type="scientific">Stylonychia lemnae</name>
    <name type="common">Ciliate</name>
    <dbReference type="NCBI Taxonomy" id="5949"/>
    <lineage>
        <taxon>Eukaryota</taxon>
        <taxon>Sar</taxon>
        <taxon>Alveolata</taxon>
        <taxon>Ciliophora</taxon>
        <taxon>Intramacronucleata</taxon>
        <taxon>Spirotrichea</taxon>
        <taxon>Stichotrichia</taxon>
        <taxon>Sporadotrichida</taxon>
        <taxon>Oxytrichidae</taxon>
        <taxon>Stylonychinae</taxon>
        <taxon>Stylonychia</taxon>
    </lineage>
</organism>
<name>A0A078BCW0_STYLE</name>